<organism evidence="11 12">
    <name type="scientific">Menidia menidia</name>
    <name type="common">Atlantic silverside</name>
    <dbReference type="NCBI Taxonomy" id="238744"/>
    <lineage>
        <taxon>Eukaryota</taxon>
        <taxon>Metazoa</taxon>
        <taxon>Chordata</taxon>
        <taxon>Craniata</taxon>
        <taxon>Vertebrata</taxon>
        <taxon>Euteleostomi</taxon>
        <taxon>Actinopterygii</taxon>
        <taxon>Neopterygii</taxon>
        <taxon>Teleostei</taxon>
        <taxon>Neoteleostei</taxon>
        <taxon>Acanthomorphata</taxon>
        <taxon>Ovalentaria</taxon>
        <taxon>Atherinomorphae</taxon>
        <taxon>Atheriniformes</taxon>
        <taxon>Atherinopsidae</taxon>
        <taxon>Menidiinae</taxon>
        <taxon>Menidia</taxon>
    </lineage>
</organism>
<dbReference type="AlphaFoldDB" id="A0A8S4BCH9"/>
<evidence type="ECO:0000256" key="7">
    <source>
        <dbReference type="ARBA" id="ARBA00023170"/>
    </source>
</evidence>
<evidence type="ECO:0000256" key="4">
    <source>
        <dbReference type="ARBA" id="ARBA00022989"/>
    </source>
</evidence>
<accession>A0A8S4BCH9</accession>
<feature type="domain" description="G-protein coupled receptors family 1 profile" evidence="10">
    <location>
        <begin position="64"/>
        <end position="339"/>
    </location>
</feature>
<keyword evidence="6 9" id="KW-0472">Membrane</keyword>
<dbReference type="Pfam" id="PF00001">
    <property type="entry name" value="7tm_1"/>
    <property type="match status" value="1"/>
</dbReference>
<dbReference type="CDD" id="cd00637">
    <property type="entry name" value="7tm_classA_rhodopsin-like"/>
    <property type="match status" value="1"/>
</dbReference>
<evidence type="ECO:0000256" key="3">
    <source>
        <dbReference type="ARBA" id="ARBA00022692"/>
    </source>
</evidence>
<dbReference type="GO" id="GO:0016020">
    <property type="term" value="C:membrane"/>
    <property type="evidence" value="ECO:0007669"/>
    <property type="project" value="UniProtKB-SubCell"/>
</dbReference>
<keyword evidence="7" id="KW-0675">Receptor</keyword>
<feature type="transmembrane region" description="Helical" evidence="9">
    <location>
        <begin position="89"/>
        <end position="110"/>
    </location>
</feature>
<keyword evidence="4 9" id="KW-1133">Transmembrane helix</keyword>
<feature type="transmembrane region" description="Helical" evidence="9">
    <location>
        <begin position="287"/>
        <end position="309"/>
    </location>
</feature>
<evidence type="ECO:0000313" key="11">
    <source>
        <dbReference type="EMBL" id="CAG5981121.1"/>
    </source>
</evidence>
<evidence type="ECO:0000259" key="10">
    <source>
        <dbReference type="PROSITE" id="PS50262"/>
    </source>
</evidence>
<feature type="transmembrane region" description="Helical" evidence="9">
    <location>
        <begin position="130"/>
        <end position="148"/>
    </location>
</feature>
<keyword evidence="2" id="KW-0716">Sensory transduction</keyword>
<dbReference type="PANTHER" id="PTHR11394:SF137">
    <property type="entry name" value="C-X-C CHEMOKINE RECEPTOR TYPE 3 ISOFORM X1-RELATED"/>
    <property type="match status" value="1"/>
</dbReference>
<evidence type="ECO:0000256" key="8">
    <source>
        <dbReference type="ARBA" id="ARBA00023224"/>
    </source>
</evidence>
<keyword evidence="8" id="KW-0807">Transducer</keyword>
<keyword evidence="5" id="KW-0297">G-protein coupled receptor</keyword>
<evidence type="ECO:0000256" key="1">
    <source>
        <dbReference type="ARBA" id="ARBA00004141"/>
    </source>
</evidence>
<gene>
    <name evidence="11" type="ORF">MMEN_LOCUS16350</name>
</gene>
<comment type="subcellular location">
    <subcellularLocation>
        <location evidence="1">Membrane</location>
        <topology evidence="1">Multi-pass membrane protein</topology>
    </subcellularLocation>
</comment>
<feature type="transmembrane region" description="Helical" evidence="9">
    <location>
        <begin position="321"/>
        <end position="342"/>
    </location>
</feature>
<dbReference type="InterPro" id="IPR000276">
    <property type="entry name" value="GPCR_Rhodpsn"/>
</dbReference>
<dbReference type="OrthoDB" id="9935175at2759"/>
<protein>
    <submittedName>
        <fullName evidence="11">(Atlantic silverside) hypothetical protein</fullName>
    </submittedName>
</protein>
<dbReference type="GO" id="GO:0004930">
    <property type="term" value="F:G protein-coupled receptor activity"/>
    <property type="evidence" value="ECO:0007669"/>
    <property type="project" value="UniProtKB-KW"/>
</dbReference>
<proteinExistence type="predicted"/>
<evidence type="ECO:0000313" key="12">
    <source>
        <dbReference type="Proteomes" id="UP000677803"/>
    </source>
</evidence>
<sequence>TTSVEMELALAVKQTITPTRWINDSETIESENGDVAIVGMGLRTLVSNSQTAFYIILVILGIIGNTIVIGVIGKSVILDQGGGHNSDIIIINMALSNLMVSLMRNTMLVISDFGLEMYSSKGLCQLLMGVWVWLRSVNVWSTFFLSAFHHQTLKRIAPPVGNPQAVRGTPKSLLFSLSLIWFINLLYSIPAFIFSTRGNMNSTETLMLVTSTTRPLLGCVWNFPSSYDGLAYATASMVIHEIFPIVLMTCTNLNSLHTLYTHGRVRSLAIDAPIIKRVPAERRAAKVILALVMLFIVSWGTSIISVNYFNYNKGSSTEYLLVISRFANIIFIALSPVVLAFGHRRLRSWIKSFLVH</sequence>
<dbReference type="Proteomes" id="UP000677803">
    <property type="component" value="Unassembled WGS sequence"/>
</dbReference>
<reference evidence="11" key="1">
    <citation type="submission" date="2021-05" db="EMBL/GenBank/DDBJ databases">
        <authorList>
            <person name="Tigano A."/>
        </authorList>
    </citation>
    <scope>NUCLEOTIDE SEQUENCE</scope>
</reference>
<dbReference type="EMBL" id="CAJRST010033334">
    <property type="protein sequence ID" value="CAG5981121.1"/>
    <property type="molecule type" value="Genomic_DNA"/>
</dbReference>
<evidence type="ECO:0000256" key="6">
    <source>
        <dbReference type="ARBA" id="ARBA00023136"/>
    </source>
</evidence>
<evidence type="ECO:0000256" key="2">
    <source>
        <dbReference type="ARBA" id="ARBA00022606"/>
    </source>
</evidence>
<feature type="transmembrane region" description="Helical" evidence="9">
    <location>
        <begin position="173"/>
        <end position="194"/>
    </location>
</feature>
<dbReference type="SUPFAM" id="SSF81321">
    <property type="entry name" value="Family A G protein-coupled receptor-like"/>
    <property type="match status" value="1"/>
</dbReference>
<dbReference type="Gene3D" id="1.20.1070.10">
    <property type="entry name" value="Rhodopsin 7-helix transmembrane proteins"/>
    <property type="match status" value="1"/>
</dbReference>
<name>A0A8S4BCH9_9TELE</name>
<keyword evidence="12" id="KW-1185">Reference proteome</keyword>
<dbReference type="PRINTS" id="PR00237">
    <property type="entry name" value="GPCRRHODOPSN"/>
</dbReference>
<evidence type="ECO:0000256" key="5">
    <source>
        <dbReference type="ARBA" id="ARBA00023040"/>
    </source>
</evidence>
<dbReference type="PROSITE" id="PS50262">
    <property type="entry name" value="G_PROTEIN_RECEP_F1_2"/>
    <property type="match status" value="1"/>
</dbReference>
<comment type="caution">
    <text evidence="11">The sequence shown here is derived from an EMBL/GenBank/DDBJ whole genome shotgun (WGS) entry which is preliminary data.</text>
</comment>
<dbReference type="InterPro" id="IPR017452">
    <property type="entry name" value="GPCR_Rhodpsn_7TM"/>
</dbReference>
<feature type="transmembrane region" description="Helical" evidence="9">
    <location>
        <begin position="52"/>
        <end position="77"/>
    </location>
</feature>
<dbReference type="PANTHER" id="PTHR11394">
    <property type="entry name" value="TASTE RECEPTOR TYPE 2"/>
    <property type="match status" value="1"/>
</dbReference>
<evidence type="ECO:0000256" key="9">
    <source>
        <dbReference type="SAM" id="Phobius"/>
    </source>
</evidence>
<keyword evidence="3 9" id="KW-0812">Transmembrane</keyword>
<feature type="non-terminal residue" evidence="11">
    <location>
        <position position="356"/>
    </location>
</feature>